<accession>A0A382ZBL9</accession>
<proteinExistence type="predicted"/>
<gene>
    <name evidence="1" type="ORF">METZ01_LOCUS445748</name>
</gene>
<protein>
    <submittedName>
        <fullName evidence="1">Uncharacterized protein</fullName>
    </submittedName>
</protein>
<organism evidence="1">
    <name type="scientific">marine metagenome</name>
    <dbReference type="NCBI Taxonomy" id="408172"/>
    <lineage>
        <taxon>unclassified sequences</taxon>
        <taxon>metagenomes</taxon>
        <taxon>ecological metagenomes</taxon>
    </lineage>
</organism>
<reference evidence="1" key="1">
    <citation type="submission" date="2018-05" db="EMBL/GenBank/DDBJ databases">
        <authorList>
            <person name="Lanie J.A."/>
            <person name="Ng W.-L."/>
            <person name="Kazmierczak K.M."/>
            <person name="Andrzejewski T.M."/>
            <person name="Davidsen T.M."/>
            <person name="Wayne K.J."/>
            <person name="Tettelin H."/>
            <person name="Glass J.I."/>
            <person name="Rusch D."/>
            <person name="Podicherti R."/>
            <person name="Tsui H.-C.T."/>
            <person name="Winkler M.E."/>
        </authorList>
    </citation>
    <scope>NUCLEOTIDE SEQUENCE</scope>
</reference>
<evidence type="ECO:0000313" key="1">
    <source>
        <dbReference type="EMBL" id="SVD92894.1"/>
    </source>
</evidence>
<dbReference type="EMBL" id="UINC01182593">
    <property type="protein sequence ID" value="SVD92894.1"/>
    <property type="molecule type" value="Genomic_DNA"/>
</dbReference>
<feature type="non-terminal residue" evidence="1">
    <location>
        <position position="31"/>
    </location>
</feature>
<dbReference type="AlphaFoldDB" id="A0A382ZBL9"/>
<sequence length="31" mass="3530">MIERRFIYLGLQTLQGVKPLSKASDRLIGII</sequence>
<name>A0A382ZBL9_9ZZZZ</name>